<name>A0ABW4L7G9_9MICO</name>
<keyword evidence="2" id="KW-1185">Reference proteome</keyword>
<dbReference type="RefSeq" id="WP_388007799.1">
    <property type="nucleotide sequence ID" value="NZ_JBHUEE010000007.1"/>
</dbReference>
<reference evidence="2" key="1">
    <citation type="journal article" date="2019" name="Int. J. Syst. Evol. Microbiol.">
        <title>The Global Catalogue of Microorganisms (GCM) 10K type strain sequencing project: providing services to taxonomists for standard genome sequencing and annotation.</title>
        <authorList>
            <consortium name="The Broad Institute Genomics Platform"/>
            <consortium name="The Broad Institute Genome Sequencing Center for Infectious Disease"/>
            <person name="Wu L."/>
            <person name="Ma J."/>
        </authorList>
    </citation>
    <scope>NUCLEOTIDE SEQUENCE [LARGE SCALE GENOMIC DNA]</scope>
    <source>
        <strain evidence="2">JCM 17130</strain>
    </source>
</reference>
<accession>A0ABW4L7G9</accession>
<dbReference type="EMBL" id="JBHUEE010000007">
    <property type="protein sequence ID" value="MFD1718794.1"/>
    <property type="molecule type" value="Genomic_DNA"/>
</dbReference>
<dbReference type="Proteomes" id="UP001597277">
    <property type="component" value="Unassembled WGS sequence"/>
</dbReference>
<gene>
    <name evidence="1" type="ORF">ACFSE6_13175</name>
</gene>
<proteinExistence type="predicted"/>
<organism evidence="1 2">
    <name type="scientific">Georgenia deserti</name>
    <dbReference type="NCBI Taxonomy" id="2093781"/>
    <lineage>
        <taxon>Bacteria</taxon>
        <taxon>Bacillati</taxon>
        <taxon>Actinomycetota</taxon>
        <taxon>Actinomycetes</taxon>
        <taxon>Micrococcales</taxon>
        <taxon>Bogoriellaceae</taxon>
        <taxon>Georgenia</taxon>
    </lineage>
</organism>
<evidence type="ECO:0000313" key="2">
    <source>
        <dbReference type="Proteomes" id="UP001597277"/>
    </source>
</evidence>
<evidence type="ECO:0000313" key="1">
    <source>
        <dbReference type="EMBL" id="MFD1718794.1"/>
    </source>
</evidence>
<protein>
    <submittedName>
        <fullName evidence="1">Uncharacterized protein</fullName>
    </submittedName>
</protein>
<sequence length="303" mass="31925">MNRPEPPAGPTTLLDAGLADPHHLLVLGPDVTADEVEALAVSRSDTAGWAGHADIRLLPGVHLTGPWGIDPTLRVTFDLPNWADHAYLVQCPVLRTHPLPPALAGVDPILDAFPDGVPTGVEQEALDHLRAIARRLGGALRIAGSGAVVTLDPESATDLTVHAPIWLDPDACVSVLRPALPDPRNLLDEIPPDTAGDEPIEVYGVASGVGDDVVDVTVAGTAHLPLAVRLEPWARRGVIAYEVRWRPARPDLAFLARPPLGQRRARAGAALAIERAAAALHGAVGGTIVDDDGFLVDPAHLRR</sequence>
<comment type="caution">
    <text evidence="1">The sequence shown here is derived from an EMBL/GenBank/DDBJ whole genome shotgun (WGS) entry which is preliminary data.</text>
</comment>